<feature type="compositionally biased region" description="Low complexity" evidence="8">
    <location>
        <begin position="710"/>
        <end position="720"/>
    </location>
</feature>
<dbReference type="Ensembl" id="ENSTNIT00000006412.1">
    <property type="protein sequence ID" value="ENSTNIP00000006263.1"/>
    <property type="gene ID" value="ENSTNIG00000003667.1"/>
</dbReference>
<dbReference type="Gene3D" id="1.10.510.10">
    <property type="entry name" value="Transferase(Phosphotransferase) domain 1"/>
    <property type="match status" value="1"/>
</dbReference>
<organism evidence="10">
    <name type="scientific">Tetraodon nigroviridis</name>
    <name type="common">Spotted green pufferfish</name>
    <name type="synonym">Chelonodon nigroviridis</name>
    <dbReference type="NCBI Taxonomy" id="99883"/>
    <lineage>
        <taxon>Eukaryota</taxon>
        <taxon>Metazoa</taxon>
        <taxon>Chordata</taxon>
        <taxon>Craniata</taxon>
        <taxon>Vertebrata</taxon>
        <taxon>Euteleostomi</taxon>
        <taxon>Actinopterygii</taxon>
        <taxon>Neopterygii</taxon>
        <taxon>Teleostei</taxon>
        <taxon>Neoteleostei</taxon>
        <taxon>Acanthomorphata</taxon>
        <taxon>Eupercaria</taxon>
        <taxon>Tetraodontiformes</taxon>
        <taxon>Tetradontoidea</taxon>
        <taxon>Tetraodontidae</taxon>
        <taxon>Tetraodon</taxon>
    </lineage>
</organism>
<dbReference type="GO" id="GO:0004674">
    <property type="term" value="F:protein serine/threonine kinase activity"/>
    <property type="evidence" value="ECO:0007669"/>
    <property type="project" value="UniProtKB-KW"/>
</dbReference>
<evidence type="ECO:0000256" key="2">
    <source>
        <dbReference type="ARBA" id="ARBA00022679"/>
    </source>
</evidence>
<feature type="compositionally biased region" description="Basic and acidic residues" evidence="8">
    <location>
        <begin position="690"/>
        <end position="701"/>
    </location>
</feature>
<reference evidence="10" key="2">
    <citation type="submission" date="2004-02" db="EMBL/GenBank/DDBJ databases">
        <authorList>
            <consortium name="Genoscope"/>
            <consortium name="Whitehead Institute Centre for Genome Research"/>
        </authorList>
    </citation>
    <scope>NUCLEOTIDE SEQUENCE</scope>
</reference>
<keyword evidence="1" id="KW-0723">Serine/threonine-protein kinase</keyword>
<protein>
    <submittedName>
        <fullName evidence="10">Chromosome 14 SCAF8084, whole genome shotgun sequence</fullName>
    </submittedName>
    <submittedName>
        <fullName evidence="11">Tau tubulin kinase 2b</fullName>
    </submittedName>
</protein>
<dbReference type="FunFam" id="3.30.200.20:FF:000358">
    <property type="entry name" value="Tau tubulin kinase 2b"/>
    <property type="match status" value="1"/>
</dbReference>
<dbReference type="PANTHER" id="PTHR11909">
    <property type="entry name" value="CASEIN KINASE-RELATED"/>
    <property type="match status" value="1"/>
</dbReference>
<dbReference type="FunFam" id="1.10.510.10:FF:000481">
    <property type="entry name" value="Asator, isoform D"/>
    <property type="match status" value="1"/>
</dbReference>
<reference evidence="11" key="3">
    <citation type="submission" date="2025-05" db="UniProtKB">
        <authorList>
            <consortium name="Ensembl"/>
        </authorList>
    </citation>
    <scope>IDENTIFICATION</scope>
</reference>
<evidence type="ECO:0000256" key="6">
    <source>
        <dbReference type="ARBA" id="ARBA00061588"/>
    </source>
</evidence>
<dbReference type="PROSITE" id="PS50011">
    <property type="entry name" value="PROTEIN_KINASE_DOM"/>
    <property type="match status" value="1"/>
</dbReference>
<feature type="compositionally biased region" description="Low complexity" evidence="8">
    <location>
        <begin position="796"/>
        <end position="811"/>
    </location>
</feature>
<feature type="binding site" evidence="7">
    <location>
        <position position="50"/>
    </location>
    <ligand>
        <name>ATP</name>
        <dbReference type="ChEBI" id="CHEBI:30616"/>
    </ligand>
</feature>
<feature type="compositionally biased region" description="Low complexity" evidence="8">
    <location>
        <begin position="665"/>
        <end position="681"/>
    </location>
</feature>
<keyword evidence="5 7" id="KW-0067">ATP-binding</keyword>
<feature type="compositionally biased region" description="Basic and acidic residues" evidence="8">
    <location>
        <begin position="390"/>
        <end position="400"/>
    </location>
</feature>
<gene>
    <name evidence="10" type="ORF">GSTENG00005670001</name>
</gene>
<dbReference type="Pfam" id="PF00069">
    <property type="entry name" value="Pkinase"/>
    <property type="match status" value="1"/>
</dbReference>
<accession>Q4T7L8</accession>
<proteinExistence type="inferred from homology"/>
<feature type="compositionally biased region" description="Basic and acidic residues" evidence="8">
    <location>
        <begin position="461"/>
        <end position="484"/>
    </location>
</feature>
<evidence type="ECO:0000256" key="1">
    <source>
        <dbReference type="ARBA" id="ARBA00022527"/>
    </source>
</evidence>
<evidence type="ECO:0000256" key="5">
    <source>
        <dbReference type="ARBA" id="ARBA00022840"/>
    </source>
</evidence>
<name>Q4T7L8_TETNG</name>
<dbReference type="GO" id="GO:0005524">
    <property type="term" value="F:ATP binding"/>
    <property type="evidence" value="ECO:0007669"/>
    <property type="project" value="UniProtKB-UniRule"/>
</dbReference>
<dbReference type="InterPro" id="IPR011009">
    <property type="entry name" value="Kinase-like_dom_sf"/>
</dbReference>
<dbReference type="InterPro" id="IPR050235">
    <property type="entry name" value="CK1_Ser-Thr_kinase"/>
</dbReference>
<dbReference type="OrthoDB" id="5979581at2759"/>
<keyword evidence="12" id="KW-1185">Reference proteome</keyword>
<evidence type="ECO:0000256" key="7">
    <source>
        <dbReference type="PROSITE-ProRule" id="PRU10141"/>
    </source>
</evidence>
<dbReference type="SMART" id="SM00220">
    <property type="entry name" value="S_TKc"/>
    <property type="match status" value="1"/>
</dbReference>
<evidence type="ECO:0000259" key="9">
    <source>
        <dbReference type="PROSITE" id="PS50011"/>
    </source>
</evidence>
<dbReference type="GeneTree" id="ENSGT00940000165020"/>
<dbReference type="STRING" id="99883.ENSTNIP00000006263"/>
<feature type="region of interest" description="Disordered" evidence="8">
    <location>
        <begin position="449"/>
        <end position="484"/>
    </location>
</feature>
<keyword evidence="3 7" id="KW-0547">Nucleotide-binding</keyword>
<keyword evidence="2" id="KW-0808">Transferase</keyword>
<feature type="region of interest" description="Disordered" evidence="8">
    <location>
        <begin position="781"/>
        <end position="811"/>
    </location>
</feature>
<comment type="similarity">
    <text evidence="6">Belongs to the protein kinase superfamily. CK1 Ser/Thr protein kinase family.</text>
</comment>
<evidence type="ECO:0000256" key="8">
    <source>
        <dbReference type="SAM" id="MobiDB-lite"/>
    </source>
</evidence>
<dbReference type="InterPro" id="IPR017441">
    <property type="entry name" value="Protein_kinase_ATP_BS"/>
</dbReference>
<evidence type="ECO:0000313" key="11">
    <source>
        <dbReference type="Ensembl" id="ENSTNIP00000006263.1"/>
    </source>
</evidence>
<dbReference type="PROSITE" id="PS00107">
    <property type="entry name" value="PROTEIN_KINASE_ATP"/>
    <property type="match status" value="1"/>
</dbReference>
<feature type="region of interest" description="Disordered" evidence="8">
    <location>
        <begin position="383"/>
        <end position="423"/>
    </location>
</feature>
<sequence>MSGAAENADILSAADVVKDRWKVARKIGGGGFGEVYEVLDQLSQSTVALKVESAQHPKQVLKMEVAVLKKLQGKDHVCRFVGCGQNERFTYVVMELQVESIRSPLVRCFETKSLYTRHLYPKGRNLADLRRTMSGGTFSVSTTLRLGKQILEAIESIHSVGFLHRDIKPSNFAMGRLASTCRCCYMLDFGLARQFANSNQEVRPPRSVAGFRGTVRYASINAHKNKEMGRHDDLWSLFYMLVEFMVGQLPWRKIKDKEEVGKFKETYDHRLMLKHLPPEFSSFLDHILTLDYFTKPDYRLLMSVFENAMKRHGVLENDLYDWEKCNTEDLLTINAAAVTAQQLTRLTPAYLGWRAWMSGVTTKATPAQKAALRRTLPGGLGRKRSGLCHVGERSIPDRGHGPHSPSFNKDQSGTATPNSEECAASSGFAGAVTNLVDTDGGPQEHMALKLERESSSVATKLPREALPEDRVEPAEPEEQSHEAVDGHDVVVPTSPVLSQMSMPGAWLLNHRRLPGMLGQVTSDIMGRAQLDQSSSCGLQSPVQERSDAIPLEAPSGNSHAAAEDGERLRLCPARGLAPLTAKDREPESDSGLPDHSSEPNQQQHHVDTAGGAMESTVSSSPPPVLLRRTDSSTSPRLSRIPVRDPSSPLESPSKELRWDRRHRWSSPVPGSPTYSPSPSLSYENLPCLLPRDRLPSERGSRSDCGAEDPLSLSSSSGSKSRIPRPVSTSGTSAPKQPAVKFLPRPPPGKPSVDTRRHRVRLRVNTTSEADFLASLTQLMQSPNRMLFSPPPHPRGTSSTLQRSLSSSPPRL</sequence>
<dbReference type="Proteomes" id="UP000007303">
    <property type="component" value="Unassembled WGS sequence"/>
</dbReference>
<reference evidence="10 12" key="1">
    <citation type="journal article" date="2004" name="Nature">
        <title>Genome duplication in the teleost fish Tetraodon nigroviridis reveals the early vertebrate proto-karyotype.</title>
        <authorList>
            <person name="Jaillon O."/>
            <person name="Aury J.-M."/>
            <person name="Brunet F."/>
            <person name="Petit J.-L."/>
            <person name="Stange-Thomann N."/>
            <person name="Mauceli E."/>
            <person name="Bouneau L."/>
            <person name="Fischer C."/>
            <person name="Ozouf-Costaz C."/>
            <person name="Bernot A."/>
            <person name="Nicaud S."/>
            <person name="Jaffe D."/>
            <person name="Fisher S."/>
            <person name="Lutfalla G."/>
            <person name="Dossat C."/>
            <person name="Segurens B."/>
            <person name="Dasilva C."/>
            <person name="Salanoubat M."/>
            <person name="Levy M."/>
            <person name="Boudet N."/>
            <person name="Castellano S."/>
            <person name="Anthouard V."/>
            <person name="Jubin C."/>
            <person name="Castelli V."/>
            <person name="Katinka M."/>
            <person name="Vacherie B."/>
            <person name="Biemont C."/>
            <person name="Skalli Z."/>
            <person name="Cattolico L."/>
            <person name="Poulain J."/>
            <person name="De Berardinis V."/>
            <person name="Cruaud C."/>
            <person name="Duprat S."/>
            <person name="Brottier P."/>
            <person name="Coutanceau J.-P."/>
            <person name="Gouzy J."/>
            <person name="Parra G."/>
            <person name="Lardier G."/>
            <person name="Chapple C."/>
            <person name="McKernan K.J."/>
            <person name="McEwan P."/>
            <person name="Bosak S."/>
            <person name="Kellis M."/>
            <person name="Volff J.-N."/>
            <person name="Guigo R."/>
            <person name="Zody M.C."/>
            <person name="Mesirov J."/>
            <person name="Lindblad-Toh K."/>
            <person name="Birren B."/>
            <person name="Nusbaum C."/>
            <person name="Kahn D."/>
            <person name="Robinson-Rechavi M."/>
            <person name="Laudet V."/>
            <person name="Schachter V."/>
            <person name="Quetier F."/>
            <person name="Saurin W."/>
            <person name="Scarpelli C."/>
            <person name="Wincker P."/>
            <person name="Lander E.S."/>
            <person name="Weissenbach J."/>
            <person name="Roest Crollius H."/>
        </authorList>
    </citation>
    <scope>NUCLEOTIDE SEQUENCE [LARGE SCALE GENOMIC DNA]</scope>
</reference>
<evidence type="ECO:0000256" key="3">
    <source>
        <dbReference type="ARBA" id="ARBA00022741"/>
    </source>
</evidence>
<keyword evidence="4" id="KW-0418">Kinase</keyword>
<evidence type="ECO:0000256" key="4">
    <source>
        <dbReference type="ARBA" id="ARBA00022777"/>
    </source>
</evidence>
<dbReference type="InterPro" id="IPR000719">
    <property type="entry name" value="Prot_kinase_dom"/>
</dbReference>
<feature type="region of interest" description="Disordered" evidence="8">
    <location>
        <begin position="578"/>
        <end position="763"/>
    </location>
</feature>
<evidence type="ECO:0000313" key="10">
    <source>
        <dbReference type="EMBL" id="CAF91114.1"/>
    </source>
</evidence>
<evidence type="ECO:0000313" key="12">
    <source>
        <dbReference type="Proteomes" id="UP000007303"/>
    </source>
</evidence>
<feature type="domain" description="Protein kinase" evidence="9">
    <location>
        <begin position="21"/>
        <end position="315"/>
    </location>
</feature>
<dbReference type="GO" id="GO:0015630">
    <property type="term" value="C:microtubule cytoskeleton"/>
    <property type="evidence" value="ECO:0007669"/>
    <property type="project" value="UniProtKB-ARBA"/>
</dbReference>
<dbReference type="HOGENOM" id="CLU_003410_0_0_1"/>
<dbReference type="KEGG" id="tng:GSTEN00005670G001"/>
<dbReference type="AlphaFoldDB" id="Q4T7L8"/>
<feature type="compositionally biased region" description="Polar residues" evidence="8">
    <location>
        <begin position="405"/>
        <end position="419"/>
    </location>
</feature>
<dbReference type="EMBL" id="CAAE01008084">
    <property type="protein sequence ID" value="CAF91114.1"/>
    <property type="molecule type" value="Genomic_DNA"/>
</dbReference>
<dbReference type="SUPFAM" id="SSF56112">
    <property type="entry name" value="Protein kinase-like (PK-like)"/>
    <property type="match status" value="1"/>
</dbReference>